<dbReference type="SMART" id="SM00306">
    <property type="entry name" value="HintN"/>
    <property type="match status" value="1"/>
</dbReference>
<proteinExistence type="predicted"/>
<feature type="compositionally biased region" description="Low complexity" evidence="1">
    <location>
        <begin position="492"/>
        <end position="505"/>
    </location>
</feature>
<dbReference type="CDD" id="cd00081">
    <property type="entry name" value="Hint"/>
    <property type="match status" value="1"/>
</dbReference>
<dbReference type="Proteomes" id="UP000237846">
    <property type="component" value="Unassembled WGS sequence"/>
</dbReference>
<organism evidence="3 4">
    <name type="scientific">Allonocardiopsis opalescens</name>
    <dbReference type="NCBI Taxonomy" id="1144618"/>
    <lineage>
        <taxon>Bacteria</taxon>
        <taxon>Bacillati</taxon>
        <taxon>Actinomycetota</taxon>
        <taxon>Actinomycetes</taxon>
        <taxon>Streptosporangiales</taxon>
        <taxon>Allonocardiopsis</taxon>
    </lineage>
</organism>
<feature type="region of interest" description="Disordered" evidence="1">
    <location>
        <begin position="53"/>
        <end position="117"/>
    </location>
</feature>
<feature type="compositionally biased region" description="Low complexity" evidence="1">
    <location>
        <begin position="69"/>
        <end position="88"/>
    </location>
</feature>
<dbReference type="Gene3D" id="2.170.16.10">
    <property type="entry name" value="Hedgehog/Intein (Hint) domain"/>
    <property type="match status" value="1"/>
</dbReference>
<evidence type="ECO:0000259" key="2">
    <source>
        <dbReference type="SMART" id="SM00306"/>
    </source>
</evidence>
<dbReference type="SUPFAM" id="SSF51294">
    <property type="entry name" value="Hedgehog/intein (Hint) domain"/>
    <property type="match status" value="1"/>
</dbReference>
<sequence length="607" mass="64056">MRRRPRADRGASAVEYAALIVLSAAVLAALSGVFAPVGPSVADAVERLFNPGAAPSDLAGTDPNAPPTDDGAAPAVSGPGSPPDLGGLAADFTSGLVNGLGASPTTPPDGGEPSLPTWDDYLDRLGRAFPAFVSGVGGAALDELESTIDMLTDPVGYVVDTTTAVYEQWQRHNSEYAPDAAARYAEGDYLGALWESAVGAADWHFVSAPWSAGGLASGLFNSIIDEEVRSGWTEAGCHRLGAGMTTEEVARCNEVIGRVGWNLGSYFIPGAGWITKPARLLDIISGTAPTTRGDDEPPSVAAPDNRPDERQDAGDAPQGEQHQDDRPGSACRTNSFVPGTPVLLADGSTTPIEDITVGDLVWAADPLTGEQGPREVTHLITGTGQKHLVSITVDTDGDGHGDQTITATDEHPFWLPEEQEWAEAGELRPDRLLQTSIGDHVRITETRQWMRPAQTVHNLTITDLHTYHVGPAREAVLVHNAAAECPTDEPESPSSARPTPSTAAPIQVGEPYYHRIETEHGAMEIIAETSADGTTLHFSDLALYPADSRELGRGDLGVAGAARLLREIRQVIGPQAARQGFTEIRVTAVRATGNVGHQVDFTIPIQH</sequence>
<dbReference type="RefSeq" id="WP_170141156.1">
    <property type="nucleotide sequence ID" value="NZ_PVZC01000010.1"/>
</dbReference>
<protein>
    <submittedName>
        <fullName evidence="3">Intein</fullName>
    </submittedName>
</protein>
<name>A0A2T0PU32_9ACTN</name>
<comment type="caution">
    <text evidence="3">The sequence shown here is derived from an EMBL/GenBank/DDBJ whole genome shotgun (WGS) entry which is preliminary data.</text>
</comment>
<evidence type="ECO:0000256" key="1">
    <source>
        <dbReference type="SAM" id="MobiDB-lite"/>
    </source>
</evidence>
<feature type="region of interest" description="Disordered" evidence="1">
    <location>
        <begin position="483"/>
        <end position="505"/>
    </location>
</feature>
<gene>
    <name evidence="3" type="ORF">CLV72_110169</name>
</gene>
<dbReference type="InterPro" id="IPR003587">
    <property type="entry name" value="Hint_dom_N"/>
</dbReference>
<evidence type="ECO:0000313" key="3">
    <source>
        <dbReference type="EMBL" id="PRX92409.1"/>
    </source>
</evidence>
<evidence type="ECO:0000313" key="4">
    <source>
        <dbReference type="Proteomes" id="UP000237846"/>
    </source>
</evidence>
<keyword evidence="4" id="KW-1185">Reference proteome</keyword>
<dbReference type="EMBL" id="PVZC01000010">
    <property type="protein sequence ID" value="PRX92409.1"/>
    <property type="molecule type" value="Genomic_DNA"/>
</dbReference>
<feature type="region of interest" description="Disordered" evidence="1">
    <location>
        <begin position="286"/>
        <end position="337"/>
    </location>
</feature>
<dbReference type="AlphaFoldDB" id="A0A2T0PU32"/>
<accession>A0A2T0PU32</accession>
<reference evidence="3 4" key="1">
    <citation type="submission" date="2018-03" db="EMBL/GenBank/DDBJ databases">
        <title>Genomic Encyclopedia of Archaeal and Bacterial Type Strains, Phase II (KMG-II): from individual species to whole genera.</title>
        <authorList>
            <person name="Goeker M."/>
        </authorList>
    </citation>
    <scope>NUCLEOTIDE SEQUENCE [LARGE SCALE GENOMIC DNA]</scope>
    <source>
        <strain evidence="3 4">DSM 45601</strain>
    </source>
</reference>
<dbReference type="InterPro" id="IPR036844">
    <property type="entry name" value="Hint_dom_sf"/>
</dbReference>
<feature type="domain" description="Hint" evidence="2">
    <location>
        <begin position="333"/>
        <end position="437"/>
    </location>
</feature>
<dbReference type="Pfam" id="PF07591">
    <property type="entry name" value="PT-HINT"/>
    <property type="match status" value="1"/>
</dbReference>